<dbReference type="Proteomes" id="UP000290624">
    <property type="component" value="Unassembled WGS sequence"/>
</dbReference>
<dbReference type="HAMAP" id="MF_00047">
    <property type="entry name" value="Dala_Dala_lig"/>
    <property type="match status" value="1"/>
</dbReference>
<feature type="binding site" evidence="14">
    <location>
        <position position="332"/>
    </location>
    <ligand>
        <name>Mg(2+)</name>
        <dbReference type="ChEBI" id="CHEBI:18420"/>
        <label>2</label>
    </ligand>
</feature>
<protein>
    <recommendedName>
        <fullName evidence="12">D-alanine--D-alanine ligase</fullName>
        <ecNumber evidence="12">6.3.2.4</ecNumber>
    </recommendedName>
    <alternativeName>
        <fullName evidence="12">D-Ala-D-Ala ligase</fullName>
    </alternativeName>
    <alternativeName>
        <fullName evidence="12">D-alanylalanine synthetase</fullName>
    </alternativeName>
</protein>
<reference evidence="17 18" key="1">
    <citation type="submission" date="2018-01" db="EMBL/GenBank/DDBJ databases">
        <title>Lactibacter flavus gen. nov., sp. nov., a novel bacterium of the family Propionibacteriaceae isolated from raw milk and dairy products.</title>
        <authorList>
            <person name="Wenning M."/>
            <person name="Breitenwieser F."/>
            <person name="Huptas C."/>
            <person name="von Neubeck M."/>
            <person name="Busse H.-J."/>
            <person name="Scherer S."/>
        </authorList>
    </citation>
    <scope>NUCLEOTIDE SEQUENCE [LARGE SCALE GENOMIC DNA]</scope>
    <source>
        <strain evidence="17 18">VG341</strain>
    </source>
</reference>
<dbReference type="PANTHER" id="PTHR23132">
    <property type="entry name" value="D-ALANINE--D-ALANINE LIGASE"/>
    <property type="match status" value="1"/>
</dbReference>
<keyword evidence="18" id="KW-1185">Reference proteome</keyword>
<dbReference type="OrthoDB" id="9813261at2"/>
<evidence type="ECO:0000256" key="8">
    <source>
        <dbReference type="ARBA" id="ARBA00022960"/>
    </source>
</evidence>
<gene>
    <name evidence="12" type="primary">ddl</name>
    <name evidence="17" type="ORF">C1706_00855</name>
</gene>
<organism evidence="17 18">
    <name type="scientific">Propioniciclava flava</name>
    <dbReference type="NCBI Taxonomy" id="2072026"/>
    <lineage>
        <taxon>Bacteria</taxon>
        <taxon>Bacillati</taxon>
        <taxon>Actinomycetota</taxon>
        <taxon>Actinomycetes</taxon>
        <taxon>Propionibacteriales</taxon>
        <taxon>Propionibacteriaceae</taxon>
        <taxon>Propioniciclava</taxon>
    </lineage>
</organism>
<evidence type="ECO:0000256" key="14">
    <source>
        <dbReference type="PIRSR" id="PIRSR039102-3"/>
    </source>
</evidence>
<evidence type="ECO:0000256" key="11">
    <source>
        <dbReference type="ARBA" id="ARBA00023316"/>
    </source>
</evidence>
<sequence length="373" mass="40039">MQQSTRTRVAIIFGGVSSEHDVSCLTAGGVVRAIDPQRFEVIGIGITPSGRWVQVDTADLLALNVSEDGLPRLDESRPEAVLIRRDGGGRIATVQGDRLVDARDFDVAFALLHGPFGEDGTIQGLFEMMGIRYVGAGVAASAIGMDKDLMKSELRSAGLPVCPWVTITAVGWRGDQASILRRIEADLTFPVYVKPARGGSSVGISRAATSEDVPGAIEEALRWDPKVIVEEGFVGAREIEVAVLDVRDGTAPRVSLAGEIVMHTDDAFYDYQAKYLPQGQVDLVVPAPVDAALLSRIQKTGARAFRAMGAEGLSRVDLFVTADEEVFVNELNTMPGFTHLSMYPALWEATGLSYADLIAELVDLALSRPTGLR</sequence>
<dbReference type="InterPro" id="IPR011761">
    <property type="entry name" value="ATP-grasp"/>
</dbReference>
<feature type="binding site" evidence="14">
    <location>
        <position position="330"/>
    </location>
    <ligand>
        <name>Mg(2+)</name>
        <dbReference type="ChEBI" id="CHEBI:18420"/>
        <label>2</label>
    </ligand>
</feature>
<dbReference type="InterPro" id="IPR016185">
    <property type="entry name" value="PreATP-grasp_dom_sf"/>
</dbReference>
<dbReference type="Gene3D" id="3.30.470.20">
    <property type="entry name" value="ATP-grasp fold, B domain"/>
    <property type="match status" value="1"/>
</dbReference>
<dbReference type="NCBIfam" id="TIGR01205">
    <property type="entry name" value="D_ala_D_alaTIGR"/>
    <property type="match status" value="1"/>
</dbReference>
<dbReference type="RefSeq" id="WP_129457315.1">
    <property type="nucleotide sequence ID" value="NZ_PPCV01000001.1"/>
</dbReference>
<name>A0A4Q2EJ06_9ACTN</name>
<dbReference type="Pfam" id="PF07478">
    <property type="entry name" value="Dala_Dala_lig_C"/>
    <property type="match status" value="1"/>
</dbReference>
<evidence type="ECO:0000256" key="6">
    <source>
        <dbReference type="ARBA" id="ARBA00022840"/>
    </source>
</evidence>
<keyword evidence="4 14" id="KW-0479">Metal-binding</keyword>
<comment type="caution">
    <text evidence="17">The sequence shown here is derived from an EMBL/GenBank/DDBJ whole genome shotgun (WGS) entry which is preliminary data.</text>
</comment>
<evidence type="ECO:0000256" key="2">
    <source>
        <dbReference type="ARBA" id="ARBA00010871"/>
    </source>
</evidence>
<evidence type="ECO:0000256" key="5">
    <source>
        <dbReference type="ARBA" id="ARBA00022741"/>
    </source>
</evidence>
<accession>A0A4Q2EJ06</accession>
<dbReference type="InterPro" id="IPR000291">
    <property type="entry name" value="D-Ala_lig_Van_CS"/>
</dbReference>
<evidence type="ECO:0000256" key="3">
    <source>
        <dbReference type="ARBA" id="ARBA00022598"/>
    </source>
</evidence>
<evidence type="ECO:0000256" key="15">
    <source>
        <dbReference type="PROSITE-ProRule" id="PRU00409"/>
    </source>
</evidence>
<dbReference type="SUPFAM" id="SSF52440">
    <property type="entry name" value="PreATP-grasp domain"/>
    <property type="match status" value="1"/>
</dbReference>
<dbReference type="GO" id="GO:0005829">
    <property type="term" value="C:cytosol"/>
    <property type="evidence" value="ECO:0007669"/>
    <property type="project" value="TreeGrafter"/>
</dbReference>
<feature type="active site" evidence="13">
    <location>
        <position position="200"/>
    </location>
</feature>
<feature type="active site" evidence="13">
    <location>
        <position position="19"/>
    </location>
</feature>
<evidence type="ECO:0000259" key="16">
    <source>
        <dbReference type="PROSITE" id="PS50975"/>
    </source>
</evidence>
<dbReference type="GO" id="GO:0008360">
    <property type="term" value="P:regulation of cell shape"/>
    <property type="evidence" value="ECO:0007669"/>
    <property type="project" value="UniProtKB-KW"/>
</dbReference>
<dbReference type="EMBL" id="PPCV01000001">
    <property type="protein sequence ID" value="RXW33349.1"/>
    <property type="molecule type" value="Genomic_DNA"/>
</dbReference>
<dbReference type="UniPathway" id="UPA00219"/>
<dbReference type="InterPro" id="IPR013815">
    <property type="entry name" value="ATP_grasp_subdomain_1"/>
</dbReference>
<evidence type="ECO:0000256" key="12">
    <source>
        <dbReference type="HAMAP-Rule" id="MF_00047"/>
    </source>
</evidence>
<dbReference type="SUPFAM" id="SSF56059">
    <property type="entry name" value="Glutathione synthetase ATP-binding domain-like"/>
    <property type="match status" value="1"/>
</dbReference>
<evidence type="ECO:0000313" key="18">
    <source>
        <dbReference type="Proteomes" id="UP000290624"/>
    </source>
</evidence>
<dbReference type="PANTHER" id="PTHR23132:SF25">
    <property type="entry name" value="D-ALANINE--D-ALANINE LIGASE A"/>
    <property type="match status" value="1"/>
</dbReference>
<comment type="catalytic activity">
    <reaction evidence="12">
        <text>2 D-alanine + ATP = D-alanyl-D-alanine + ADP + phosphate + H(+)</text>
        <dbReference type="Rhea" id="RHEA:11224"/>
        <dbReference type="ChEBI" id="CHEBI:15378"/>
        <dbReference type="ChEBI" id="CHEBI:30616"/>
        <dbReference type="ChEBI" id="CHEBI:43474"/>
        <dbReference type="ChEBI" id="CHEBI:57416"/>
        <dbReference type="ChEBI" id="CHEBI:57822"/>
        <dbReference type="ChEBI" id="CHEBI:456216"/>
        <dbReference type="EC" id="6.3.2.4"/>
    </reaction>
</comment>
<dbReference type="GO" id="GO:0009252">
    <property type="term" value="P:peptidoglycan biosynthetic process"/>
    <property type="evidence" value="ECO:0007669"/>
    <property type="project" value="UniProtKB-UniRule"/>
</dbReference>
<dbReference type="GO" id="GO:0071555">
    <property type="term" value="P:cell wall organization"/>
    <property type="evidence" value="ECO:0007669"/>
    <property type="project" value="UniProtKB-KW"/>
</dbReference>
<keyword evidence="5 15" id="KW-0547">Nucleotide-binding</keyword>
<feature type="binding site" evidence="14">
    <location>
        <position position="330"/>
    </location>
    <ligand>
        <name>Mg(2+)</name>
        <dbReference type="ChEBI" id="CHEBI:18420"/>
        <label>1</label>
    </ligand>
</feature>
<evidence type="ECO:0000313" key="17">
    <source>
        <dbReference type="EMBL" id="RXW33349.1"/>
    </source>
</evidence>
<dbReference type="PROSITE" id="PS00843">
    <property type="entry name" value="DALA_DALA_LIGASE_1"/>
    <property type="match status" value="1"/>
</dbReference>
<dbReference type="PROSITE" id="PS00844">
    <property type="entry name" value="DALA_DALA_LIGASE_2"/>
    <property type="match status" value="1"/>
</dbReference>
<keyword evidence="9 12" id="KW-0573">Peptidoglycan synthesis</keyword>
<feature type="active site" evidence="13">
    <location>
        <position position="341"/>
    </location>
</feature>
<keyword evidence="11 12" id="KW-0961">Cell wall biogenesis/degradation</keyword>
<feature type="binding site" evidence="14">
    <location>
        <position position="317"/>
    </location>
    <ligand>
        <name>Mg(2+)</name>
        <dbReference type="ChEBI" id="CHEBI:18420"/>
        <label>1</label>
    </ligand>
</feature>
<dbReference type="Gene3D" id="3.30.1490.20">
    <property type="entry name" value="ATP-grasp fold, A domain"/>
    <property type="match status" value="1"/>
</dbReference>
<feature type="domain" description="ATP-grasp" evidence="16">
    <location>
        <begin position="151"/>
        <end position="363"/>
    </location>
</feature>
<dbReference type="AlphaFoldDB" id="A0A4Q2EJ06"/>
<comment type="pathway">
    <text evidence="12">Cell wall biogenesis; peptidoglycan biosynthesis.</text>
</comment>
<dbReference type="InterPro" id="IPR005905">
    <property type="entry name" value="D_ala_D_ala"/>
</dbReference>
<dbReference type="PIRSF" id="PIRSF039102">
    <property type="entry name" value="Ddl/VanB"/>
    <property type="match status" value="1"/>
</dbReference>
<dbReference type="EC" id="6.3.2.4" evidence="12"/>
<dbReference type="GO" id="GO:0008716">
    <property type="term" value="F:D-alanine-D-alanine ligase activity"/>
    <property type="evidence" value="ECO:0007669"/>
    <property type="project" value="UniProtKB-UniRule"/>
</dbReference>
<evidence type="ECO:0000256" key="4">
    <source>
        <dbReference type="ARBA" id="ARBA00022723"/>
    </source>
</evidence>
<comment type="function">
    <text evidence="12">Cell wall formation.</text>
</comment>
<comment type="cofactor">
    <cofactor evidence="1">
        <name>Mn(2+)</name>
        <dbReference type="ChEBI" id="CHEBI:29035"/>
    </cofactor>
</comment>
<keyword evidence="6 15" id="KW-0067">ATP-binding</keyword>
<evidence type="ECO:0000256" key="13">
    <source>
        <dbReference type="PIRSR" id="PIRSR039102-1"/>
    </source>
</evidence>
<keyword evidence="7 14" id="KW-0460">Magnesium</keyword>
<dbReference type="NCBIfam" id="NF002528">
    <property type="entry name" value="PRK01966.1-4"/>
    <property type="match status" value="1"/>
</dbReference>
<comment type="subcellular location">
    <subcellularLocation>
        <location evidence="12">Cytoplasm</location>
    </subcellularLocation>
</comment>
<dbReference type="Pfam" id="PF01820">
    <property type="entry name" value="Dala_Dala_lig_N"/>
    <property type="match status" value="1"/>
</dbReference>
<evidence type="ECO:0000256" key="10">
    <source>
        <dbReference type="ARBA" id="ARBA00023211"/>
    </source>
</evidence>
<proteinExistence type="inferred from homology"/>
<evidence type="ECO:0000256" key="7">
    <source>
        <dbReference type="ARBA" id="ARBA00022842"/>
    </source>
</evidence>
<keyword evidence="12" id="KW-0963">Cytoplasm</keyword>
<dbReference type="GO" id="GO:0005524">
    <property type="term" value="F:ATP binding"/>
    <property type="evidence" value="ECO:0007669"/>
    <property type="project" value="UniProtKB-UniRule"/>
</dbReference>
<comment type="cofactor">
    <cofactor evidence="14">
        <name>Mg(2+)</name>
        <dbReference type="ChEBI" id="CHEBI:18420"/>
    </cofactor>
    <cofactor evidence="14">
        <name>Mn(2+)</name>
        <dbReference type="ChEBI" id="CHEBI:29035"/>
    </cofactor>
    <text evidence="14">Binds 2 magnesium or manganese ions per subunit.</text>
</comment>
<dbReference type="FunFam" id="3.30.470.20:FF:000008">
    <property type="entry name" value="D-alanine--D-alanine ligase"/>
    <property type="match status" value="1"/>
</dbReference>
<keyword evidence="3 12" id="KW-0436">Ligase</keyword>
<comment type="similarity">
    <text evidence="2 12">Belongs to the D-alanine--D-alanine ligase family.</text>
</comment>
<dbReference type="PROSITE" id="PS50975">
    <property type="entry name" value="ATP_GRASP"/>
    <property type="match status" value="1"/>
</dbReference>
<dbReference type="InterPro" id="IPR011095">
    <property type="entry name" value="Dala_Dala_lig_C"/>
</dbReference>
<evidence type="ECO:0000256" key="9">
    <source>
        <dbReference type="ARBA" id="ARBA00022984"/>
    </source>
</evidence>
<dbReference type="Gene3D" id="3.40.50.20">
    <property type="match status" value="1"/>
</dbReference>
<keyword evidence="10 14" id="KW-0464">Manganese</keyword>
<keyword evidence="8 12" id="KW-0133">Cell shape</keyword>
<evidence type="ECO:0000256" key="1">
    <source>
        <dbReference type="ARBA" id="ARBA00001936"/>
    </source>
</evidence>
<dbReference type="GO" id="GO:0046872">
    <property type="term" value="F:metal ion binding"/>
    <property type="evidence" value="ECO:0007669"/>
    <property type="project" value="UniProtKB-KW"/>
</dbReference>
<dbReference type="InterPro" id="IPR011127">
    <property type="entry name" value="Dala_Dala_lig_N"/>
</dbReference>